<protein>
    <submittedName>
        <fullName evidence="1">Uncharacterized protein</fullName>
    </submittedName>
</protein>
<reference evidence="1 2" key="1">
    <citation type="submission" date="2020-01" db="EMBL/GenBank/DDBJ databases">
        <title>Draft Genome Analysis of Muricauda sp. HICW Isolated from coastal seawater of PR China.</title>
        <authorList>
            <person name="Chen M.-X."/>
        </authorList>
    </citation>
    <scope>NUCLEOTIDE SEQUENCE [LARGE SCALE GENOMIC DNA]</scope>
    <source>
        <strain evidence="1 2">HICW</strain>
    </source>
</reference>
<gene>
    <name evidence="1" type="ORF">GUA46_09120</name>
</gene>
<evidence type="ECO:0000313" key="1">
    <source>
        <dbReference type="EMBL" id="NVN18502.1"/>
    </source>
</evidence>
<dbReference type="CDD" id="cd20745">
    <property type="entry name" value="FIX_RhsA_AHH_HNH-like"/>
    <property type="match status" value="1"/>
</dbReference>
<dbReference type="RefSeq" id="WP_176620236.1">
    <property type="nucleotide sequence ID" value="NZ_WYET01000004.1"/>
</dbReference>
<accession>A0A850NIZ2</accession>
<comment type="caution">
    <text evidence="1">The sequence shown here is derived from an EMBL/GenBank/DDBJ whole genome shotgun (WGS) entry which is preliminary data.</text>
</comment>
<dbReference type="EMBL" id="WYET01000004">
    <property type="protein sequence ID" value="NVN18502.1"/>
    <property type="molecule type" value="Genomic_DNA"/>
</dbReference>
<proteinExistence type="predicted"/>
<organism evidence="1 2">
    <name type="scientific">Flagellimonas chongwuensis</name>
    <dbReference type="NCBI Taxonomy" id="2697365"/>
    <lineage>
        <taxon>Bacteria</taxon>
        <taxon>Pseudomonadati</taxon>
        <taxon>Bacteroidota</taxon>
        <taxon>Flavobacteriia</taxon>
        <taxon>Flavobacteriales</taxon>
        <taxon>Flavobacteriaceae</taxon>
        <taxon>Flagellimonas</taxon>
    </lineage>
</organism>
<dbReference type="AlphaFoldDB" id="A0A850NIZ2"/>
<evidence type="ECO:0000313" key="2">
    <source>
        <dbReference type="Proteomes" id="UP000558089"/>
    </source>
</evidence>
<keyword evidence="2" id="KW-1185">Reference proteome</keyword>
<sequence length="721" mass="79158">MGESFTAGDFQVVATEVHGGNGYFTGRGYTRLPYLGNIKLAVHFTNILVNTDRQLAQGTVITEFDPTMDNIVDTGDVVERVGELASSIRELLQNFTGTPEQIEQLETENEQQESYVDELLADESIPQNVRDELAANHNAYNASSQDLIDEATQGGPNPDGYNTANQLQAYNDLEESIQEAESFRDASSSTNEIAFDPEDALALEGTTETNIVVYVSPAGVPVALHGDVPVKYYTVQNGITAYGALQSFTIEDGPNAGEYKAHKKGNEFTGYKINKDSEPYDFGVLPDPNNIRFRYIKEGKTCAPLLYEALYQPTNINTTGEGALVTDLGGTQWDLLPIEKQGYTTCLPSLDYDGFTEYFMGTYNLFGYGGFLRKVVAVDGGVAHVYSIADQENGWIIHYQYNRGNGRWEPIAVPEYDVDTAGGLDYLFGQVFSSTAGHLVLDAAGMVPVAGEVFDVANGIWYTIEGDGTSAAISFASTIPLVYATTVKNAGRVVKIVDGSYQILKLSSQQADAFINQINKLNLDDDALKLLNQDLNNKAFAEAVGKNPKLLVSWKIVSEGGIGDFINQPGYLETLQKIAKYQDELLSASTENVKYYRVQTEHPLSKAISVDNTNLVFHESDKSLNISTTSKTHAIYYAGKKIEQGHTVEIIEFEVPKSVDTQMKQASVPQYKASQNLLNLDGKAPKIVDPTQPGDPFELSPYWHQIIEQNYIKGSAKIVNE</sequence>
<dbReference type="Proteomes" id="UP000558089">
    <property type="component" value="Unassembled WGS sequence"/>
</dbReference>
<name>A0A850NIZ2_9FLAO</name>